<comment type="similarity">
    <text evidence="1">Belongs to the SorC transcriptional regulatory family.</text>
</comment>
<organism evidence="7 8">
    <name type="scientific">Microbacterium tenebrionis</name>
    <dbReference type="NCBI Taxonomy" id="2830665"/>
    <lineage>
        <taxon>Bacteria</taxon>
        <taxon>Bacillati</taxon>
        <taxon>Actinomycetota</taxon>
        <taxon>Actinomycetes</taxon>
        <taxon>Micrococcales</taxon>
        <taxon>Microbacteriaceae</taxon>
        <taxon>Microbacterium</taxon>
    </lineage>
</organism>
<dbReference type="RefSeq" id="WP_175986448.1">
    <property type="nucleotide sequence ID" value="NZ_JAGTTM010000002.1"/>
</dbReference>
<dbReference type="InterPro" id="IPR007324">
    <property type="entry name" value="Sugar-bd_dom_put"/>
</dbReference>
<evidence type="ECO:0000313" key="7">
    <source>
        <dbReference type="EMBL" id="MCC2029075.1"/>
    </source>
</evidence>
<gene>
    <name evidence="7" type="ORF">KEC56_06025</name>
</gene>
<dbReference type="EMBL" id="JAGTTM010000002">
    <property type="protein sequence ID" value="MCC2029075.1"/>
    <property type="molecule type" value="Genomic_DNA"/>
</dbReference>
<dbReference type="InterPro" id="IPR036388">
    <property type="entry name" value="WH-like_DNA-bd_sf"/>
</dbReference>
<dbReference type="GO" id="GO:0030246">
    <property type="term" value="F:carbohydrate binding"/>
    <property type="evidence" value="ECO:0007669"/>
    <property type="project" value="InterPro"/>
</dbReference>
<feature type="domain" description="Sugar-binding" evidence="5">
    <location>
        <begin position="65"/>
        <end position="319"/>
    </location>
</feature>
<dbReference type="Pfam" id="PF04198">
    <property type="entry name" value="Sugar-bind"/>
    <property type="match status" value="1"/>
</dbReference>
<dbReference type="InterPro" id="IPR007630">
    <property type="entry name" value="RNA_pol_sigma70_r4"/>
</dbReference>
<dbReference type="GO" id="GO:0006352">
    <property type="term" value="P:DNA-templated transcription initiation"/>
    <property type="evidence" value="ECO:0007669"/>
    <property type="project" value="InterPro"/>
</dbReference>
<dbReference type="InterPro" id="IPR037171">
    <property type="entry name" value="NagB/RpiA_transferase-like"/>
</dbReference>
<reference evidence="7" key="1">
    <citation type="submission" date="2021-04" db="EMBL/GenBank/DDBJ databases">
        <title>Microbacterium tenobrionis sp. nov. and Microbacterium allomyrinae sp. nov., isolated from larvae of Tenobrio molitor and Allomyrina dichotoma, respectively.</title>
        <authorList>
            <person name="Lee S.D."/>
        </authorList>
    </citation>
    <scope>NUCLEOTIDE SEQUENCE</scope>
    <source>
        <strain evidence="7">YMB-B2</strain>
    </source>
</reference>
<evidence type="ECO:0000256" key="3">
    <source>
        <dbReference type="ARBA" id="ARBA00023125"/>
    </source>
</evidence>
<dbReference type="GO" id="GO:0003700">
    <property type="term" value="F:DNA-binding transcription factor activity"/>
    <property type="evidence" value="ECO:0007669"/>
    <property type="project" value="InterPro"/>
</dbReference>
<dbReference type="PANTHER" id="PTHR34294:SF1">
    <property type="entry name" value="TRANSCRIPTIONAL REGULATOR LSRR"/>
    <property type="match status" value="1"/>
</dbReference>
<proteinExistence type="inferred from homology"/>
<dbReference type="InterPro" id="IPR051054">
    <property type="entry name" value="SorC_transcr_regulators"/>
</dbReference>
<evidence type="ECO:0000256" key="2">
    <source>
        <dbReference type="ARBA" id="ARBA00023015"/>
    </source>
</evidence>
<dbReference type="SUPFAM" id="SSF46689">
    <property type="entry name" value="Homeodomain-like"/>
    <property type="match status" value="1"/>
</dbReference>
<sequence>MPTRTPDDPKAASALRAAQLYYLQDMTMDAIAGELGVSRSSVSRLLSHARDTGLVEVRIHPPQGQELRLEEAIRARFGIAAHVVPSPQTLSDVERFERVAMSAARQLPHYVDSNMTLGIAWGSTLDAISRHLPKKETHNATIVQLNGAGNTFTSGVDYASEILHRFGQAFGAAVQQFPVPAFFDDPKTKEAMWRERSTRRVLDLQARADVVLFGLGSPFAEVPSRVHIGGYLDRSDYRSLRDERIVGDVATTFYREDGSWKDVELNRRATGPGFTVLSRVARRICVVSGAQRLTSLRGAIAARLITDLILDEHLAEQLVGG</sequence>
<comment type="caution">
    <text evidence="7">The sequence shown here is derived from an EMBL/GenBank/DDBJ whole genome shotgun (WGS) entry which is preliminary data.</text>
</comment>
<dbReference type="SUPFAM" id="SSF100950">
    <property type="entry name" value="NagB/RpiA/CoA transferase-like"/>
    <property type="match status" value="1"/>
</dbReference>
<feature type="domain" description="RNA polymerase sigma-70 region 4" evidence="6">
    <location>
        <begin position="19"/>
        <end position="50"/>
    </location>
</feature>
<dbReference type="Gene3D" id="3.40.50.1360">
    <property type="match status" value="1"/>
</dbReference>
<evidence type="ECO:0000256" key="4">
    <source>
        <dbReference type="ARBA" id="ARBA00023163"/>
    </source>
</evidence>
<dbReference type="InterPro" id="IPR009057">
    <property type="entry name" value="Homeodomain-like_sf"/>
</dbReference>
<keyword evidence="2" id="KW-0805">Transcription regulation</keyword>
<dbReference type="GO" id="GO:0003677">
    <property type="term" value="F:DNA binding"/>
    <property type="evidence" value="ECO:0007669"/>
    <property type="project" value="UniProtKB-KW"/>
</dbReference>
<dbReference type="PANTHER" id="PTHR34294">
    <property type="entry name" value="TRANSCRIPTIONAL REGULATOR-RELATED"/>
    <property type="match status" value="1"/>
</dbReference>
<evidence type="ECO:0000259" key="6">
    <source>
        <dbReference type="Pfam" id="PF04545"/>
    </source>
</evidence>
<evidence type="ECO:0000259" key="5">
    <source>
        <dbReference type="Pfam" id="PF04198"/>
    </source>
</evidence>
<dbReference type="Proteomes" id="UP001139289">
    <property type="component" value="Unassembled WGS sequence"/>
</dbReference>
<keyword evidence="4" id="KW-0804">Transcription</keyword>
<dbReference type="Gene3D" id="1.10.10.10">
    <property type="entry name" value="Winged helix-like DNA-binding domain superfamily/Winged helix DNA-binding domain"/>
    <property type="match status" value="1"/>
</dbReference>
<accession>A0A9X1LP37</accession>
<keyword evidence="3" id="KW-0238">DNA-binding</keyword>
<evidence type="ECO:0000256" key="1">
    <source>
        <dbReference type="ARBA" id="ARBA00010466"/>
    </source>
</evidence>
<protein>
    <submittedName>
        <fullName evidence="7">Sugar-binding transcriptional regulator</fullName>
    </submittedName>
</protein>
<evidence type="ECO:0000313" key="8">
    <source>
        <dbReference type="Proteomes" id="UP001139289"/>
    </source>
</evidence>
<name>A0A9X1LP37_9MICO</name>
<keyword evidence="8" id="KW-1185">Reference proteome</keyword>
<dbReference type="AlphaFoldDB" id="A0A9X1LP37"/>
<dbReference type="Pfam" id="PF04545">
    <property type="entry name" value="Sigma70_r4"/>
    <property type="match status" value="1"/>
</dbReference>